<evidence type="ECO:0000313" key="1">
    <source>
        <dbReference type="EMBL" id="JAT22606.1"/>
    </source>
</evidence>
<dbReference type="AlphaFoldDB" id="A0A1B6LFY8"/>
<sequence>AGSEAESLQMISIIPDILSPNVPKRPVLTKLLHCIVQSSGDTLPIVKLSFSTLYNVLLTLNGPTQLTLNVDLILDISAFVKQQAFVFKKSESDRVYARWMSPKEIRHLSSKMLTCIDFILKCNDPSTENAPPDHFTFITLNKLKKTTTNVEETIKFISEGVSYTQAPGQPPNKISSANGSFILWIIE</sequence>
<proteinExistence type="predicted"/>
<protein>
    <submittedName>
        <fullName evidence="1">Uncharacterized protein</fullName>
    </submittedName>
</protein>
<feature type="non-terminal residue" evidence="1">
    <location>
        <position position="187"/>
    </location>
</feature>
<name>A0A1B6LFY8_9HEMI</name>
<dbReference type="EMBL" id="GEBQ01017371">
    <property type="protein sequence ID" value="JAT22606.1"/>
    <property type="molecule type" value="Transcribed_RNA"/>
</dbReference>
<accession>A0A1B6LFY8</accession>
<gene>
    <name evidence="1" type="ORF">g.1683</name>
</gene>
<organism evidence="1">
    <name type="scientific">Graphocephala atropunctata</name>
    <dbReference type="NCBI Taxonomy" id="36148"/>
    <lineage>
        <taxon>Eukaryota</taxon>
        <taxon>Metazoa</taxon>
        <taxon>Ecdysozoa</taxon>
        <taxon>Arthropoda</taxon>
        <taxon>Hexapoda</taxon>
        <taxon>Insecta</taxon>
        <taxon>Pterygota</taxon>
        <taxon>Neoptera</taxon>
        <taxon>Paraneoptera</taxon>
        <taxon>Hemiptera</taxon>
        <taxon>Auchenorrhyncha</taxon>
        <taxon>Membracoidea</taxon>
        <taxon>Cicadellidae</taxon>
        <taxon>Cicadellinae</taxon>
        <taxon>Cicadellini</taxon>
        <taxon>Graphocephala</taxon>
    </lineage>
</organism>
<reference evidence="1" key="1">
    <citation type="submission" date="2015-11" db="EMBL/GenBank/DDBJ databases">
        <title>De novo transcriptome assembly of four potential Pierce s Disease insect vectors from Arizona vineyards.</title>
        <authorList>
            <person name="Tassone E.E."/>
        </authorList>
    </citation>
    <scope>NUCLEOTIDE SEQUENCE</scope>
</reference>
<feature type="non-terminal residue" evidence="1">
    <location>
        <position position="1"/>
    </location>
</feature>